<protein>
    <submittedName>
        <fullName evidence="1">Uncharacterized protein</fullName>
    </submittedName>
</protein>
<evidence type="ECO:0000313" key="2">
    <source>
        <dbReference type="Proteomes" id="UP001566132"/>
    </source>
</evidence>
<evidence type="ECO:0000313" key="1">
    <source>
        <dbReference type="EMBL" id="KAL1489450.1"/>
    </source>
</evidence>
<proteinExistence type="predicted"/>
<name>A0ABD1E4F5_HYPHA</name>
<sequence>MADLGVSPWCDEIQKLGEEFGWSGREMVARVGAVLKREVAAWFSNWEPDTRDWNTFSANLIALFPPKRNLSEKLRKVVEFTSEACNTYCIQGGPMRTRRNPKKTGDGMNLNWSFKGTLVKADLQGVTLAPPPVKDPN</sequence>
<keyword evidence="2" id="KW-1185">Reference proteome</keyword>
<comment type="caution">
    <text evidence="1">The sequence shown here is derived from an EMBL/GenBank/DDBJ whole genome shotgun (WGS) entry which is preliminary data.</text>
</comment>
<dbReference type="AlphaFoldDB" id="A0ABD1E4F5"/>
<reference evidence="1 2" key="1">
    <citation type="submission" date="2024-05" db="EMBL/GenBank/DDBJ databases">
        <title>Genetic variation in Jamaican populations of the coffee berry borer (Hypothenemus hampei).</title>
        <authorList>
            <person name="Errbii M."/>
            <person name="Myrie A."/>
        </authorList>
    </citation>
    <scope>NUCLEOTIDE SEQUENCE [LARGE SCALE GENOMIC DNA]</scope>
    <source>
        <strain evidence="1">JA-Hopewell-2020-01-JO</strain>
        <tissue evidence="1">Whole body</tissue>
    </source>
</reference>
<accession>A0ABD1E4F5</accession>
<dbReference type="EMBL" id="JBDJPC010000012">
    <property type="protein sequence ID" value="KAL1489450.1"/>
    <property type="molecule type" value="Genomic_DNA"/>
</dbReference>
<gene>
    <name evidence="1" type="ORF">ABEB36_014343</name>
</gene>
<dbReference type="Proteomes" id="UP001566132">
    <property type="component" value="Unassembled WGS sequence"/>
</dbReference>
<organism evidence="1 2">
    <name type="scientific">Hypothenemus hampei</name>
    <name type="common">Coffee berry borer</name>
    <dbReference type="NCBI Taxonomy" id="57062"/>
    <lineage>
        <taxon>Eukaryota</taxon>
        <taxon>Metazoa</taxon>
        <taxon>Ecdysozoa</taxon>
        <taxon>Arthropoda</taxon>
        <taxon>Hexapoda</taxon>
        <taxon>Insecta</taxon>
        <taxon>Pterygota</taxon>
        <taxon>Neoptera</taxon>
        <taxon>Endopterygota</taxon>
        <taxon>Coleoptera</taxon>
        <taxon>Polyphaga</taxon>
        <taxon>Cucujiformia</taxon>
        <taxon>Curculionidae</taxon>
        <taxon>Scolytinae</taxon>
        <taxon>Hypothenemus</taxon>
    </lineage>
</organism>